<sequence length="141" mass="17018">MNSIFQKYKRKESCDKVKEWLKQYWDWRDEAQQKKITVGSPSFDGQPKGSLFDPDYRITDWVNAEREWKVRENLLQYISSKGDEHELYALILDYRFVHHHWKMDKVALELNIPKRTCEDMQKEALWEAAKVCPDKRVLVPK</sequence>
<dbReference type="Proteomes" id="UP000547628">
    <property type="component" value="Unassembled WGS sequence"/>
</dbReference>
<name>A0A839GZL7_9LACO</name>
<evidence type="ECO:0000313" key="2">
    <source>
        <dbReference type="Proteomes" id="UP000547628"/>
    </source>
</evidence>
<proteinExistence type="predicted"/>
<protein>
    <submittedName>
        <fullName evidence="1">Transcriptional regulator</fullName>
    </submittedName>
</protein>
<gene>
    <name evidence="1" type="ORF">H5S41_02685</name>
</gene>
<reference evidence="1 2" key="1">
    <citation type="submission" date="2020-07" db="EMBL/GenBank/DDBJ databases">
        <title>Description of Limosilactobacillus balticus sp. nov., Limosilactobacillus agrestis sp. nov., Limosilactobacillus albertensis sp. nov., Limosilactobacillus rudii sp. nov., Limosilactobacillus fastidiosus sp. nov., five novel Limosilactobacillus species isolated from the vertebrate gastrointestinal tract, and proposal of 6 subspecies of Limosilactobacillus reuteri adapted to the gastrointestinal tract of specific vertebrate hosts.</title>
        <authorList>
            <person name="Li F."/>
            <person name="Cheng C."/>
            <person name="Zheng J."/>
            <person name="Quevedo R.M."/>
            <person name="Li J."/>
            <person name="Roos S."/>
            <person name="Gaenzle M.G."/>
            <person name="Walter J."/>
        </authorList>
    </citation>
    <scope>NUCLEOTIDE SEQUENCE [LARGE SCALE GENOMIC DNA]</scope>
    <source>
        <strain evidence="1 2">Lr3000</strain>
    </source>
</reference>
<evidence type="ECO:0000313" key="1">
    <source>
        <dbReference type="EMBL" id="MBB1122874.1"/>
    </source>
</evidence>
<dbReference type="EMBL" id="JACIVD010000051">
    <property type="protein sequence ID" value="MBB1122874.1"/>
    <property type="molecule type" value="Genomic_DNA"/>
</dbReference>
<dbReference type="RefSeq" id="WP_182602237.1">
    <property type="nucleotide sequence ID" value="NZ_JACIVD010000051.1"/>
</dbReference>
<organism evidence="1 2">
    <name type="scientific">Limosilactobacillus albertensis</name>
    <dbReference type="NCBI Taxonomy" id="2759752"/>
    <lineage>
        <taxon>Bacteria</taxon>
        <taxon>Bacillati</taxon>
        <taxon>Bacillota</taxon>
        <taxon>Bacilli</taxon>
        <taxon>Lactobacillales</taxon>
        <taxon>Lactobacillaceae</taxon>
        <taxon>Limosilactobacillus</taxon>
    </lineage>
</organism>
<accession>A0A839GZL7</accession>
<comment type="caution">
    <text evidence="1">The sequence shown here is derived from an EMBL/GenBank/DDBJ whole genome shotgun (WGS) entry which is preliminary data.</text>
</comment>
<dbReference type="AlphaFoldDB" id="A0A839GZL7"/>